<dbReference type="PANTHER" id="PTHR33870:SF4">
    <property type="entry name" value="CARDIOMYOPATHY-ASSOCIATED PROTEIN"/>
    <property type="match status" value="1"/>
</dbReference>
<feature type="region of interest" description="Disordered" evidence="1">
    <location>
        <begin position="201"/>
        <end position="329"/>
    </location>
</feature>
<sequence length="699" mass="77243">MMKGATFTIRGCYRSVWNHPFLVCVLCALIYMWRSHPFIFSLLVSASPVLVCTAGLLGTLLFYGQQNIPENEKDKKTAYEAVGLKNELPIDANVDECVEKYSEDKKDGVNKVAVESGLLVNKFGEIRVGRNVDGAAALSKERRSYGADSENGENSEADGESDHPIQQRKSEWNGEKLSDGDGEVMMDHYAIISKVIGELLESESEHEKSEGDSSDSEVQRHKDEGDDDSSDLGSDGAESSSPDASVDDMMPMLDELHPLLDVDAAHPVQMSRVGSEAALTEQSSQSSISSNESGDETEVHDSEVADDEDDDDDEDEAQGDKEDQIKPVITWTEEDQKNLMDVGSSEIERNQRLERILRRRKNMSMVPEINLIDFENPDFQFHIPPISTGGRQNPFDLPDDSYDNSVPGSAPSVLSQRRNPFDMPDESSEGDQTERTEDFREEFRPSQTRHPFFRRRAVGPSIFSPNRQERRPVKLRPFFVSEQTVAEDSSGVSSVHEAESVSSVESLEEQNLEKADVHQDQDQVSKDVSNEQCQSSEDEEPVKFGSDSVAVAPVTSRQTSAEIADLSVATTLADDVPTREPVYDTSPSAVGNNYSSSSSFSDVHAEPDKRTQSEVPSSSSHLEHSVDHEETVGAANENLNSTQPAFYDRAKHWLGFGYQEKVQVPNTPVESVKGVQDSVEVEAGKLDSLEGEKLSVREA</sequence>
<feature type="compositionally biased region" description="Basic and acidic residues" evidence="1">
    <location>
        <begin position="511"/>
        <end position="529"/>
    </location>
</feature>
<evidence type="ECO:0000256" key="2">
    <source>
        <dbReference type="SAM" id="Phobius"/>
    </source>
</evidence>
<feature type="compositionally biased region" description="Polar residues" evidence="1">
    <location>
        <begin position="403"/>
        <end position="418"/>
    </location>
</feature>
<keyword evidence="2" id="KW-0812">Transmembrane</keyword>
<accession>A0AAD4J8E6</accession>
<keyword evidence="2" id="KW-1133">Transmembrane helix</keyword>
<protein>
    <submittedName>
        <fullName evidence="3">Uncharacterized protein</fullName>
    </submittedName>
</protein>
<reference evidence="3 4" key="1">
    <citation type="journal article" date="2021" name="Nat. Commun.">
        <title>Incipient diploidization of the medicinal plant Perilla within 10,000 years.</title>
        <authorList>
            <person name="Zhang Y."/>
            <person name="Shen Q."/>
            <person name="Leng L."/>
            <person name="Zhang D."/>
            <person name="Chen S."/>
            <person name="Shi Y."/>
            <person name="Ning Z."/>
            <person name="Chen S."/>
        </authorList>
    </citation>
    <scope>NUCLEOTIDE SEQUENCE [LARGE SCALE GENOMIC DNA]</scope>
    <source>
        <strain evidence="4">cv. PC099</strain>
    </source>
</reference>
<feature type="compositionally biased region" description="Basic and acidic residues" evidence="1">
    <location>
        <begin position="432"/>
        <end position="444"/>
    </location>
</feature>
<feature type="compositionally biased region" description="Acidic residues" evidence="1">
    <location>
        <begin position="304"/>
        <end position="317"/>
    </location>
</feature>
<evidence type="ECO:0000313" key="4">
    <source>
        <dbReference type="Proteomes" id="UP001190926"/>
    </source>
</evidence>
<comment type="caution">
    <text evidence="3">The sequence shown here is derived from an EMBL/GenBank/DDBJ whole genome shotgun (WGS) entry which is preliminary data.</text>
</comment>
<dbReference type="PANTHER" id="PTHR33870">
    <property type="entry name" value="CARDIOMYOPATHY-ASSOCIATED PROTEIN"/>
    <property type="match status" value="1"/>
</dbReference>
<feature type="compositionally biased region" description="Low complexity" evidence="1">
    <location>
        <begin position="231"/>
        <end position="241"/>
    </location>
</feature>
<feature type="compositionally biased region" description="Basic and acidic residues" evidence="1">
    <location>
        <begin position="603"/>
        <end position="612"/>
    </location>
</feature>
<feature type="transmembrane region" description="Helical" evidence="2">
    <location>
        <begin position="12"/>
        <end position="33"/>
    </location>
</feature>
<feature type="compositionally biased region" description="Low complexity" evidence="1">
    <location>
        <begin position="489"/>
        <end position="505"/>
    </location>
</feature>
<dbReference type="AlphaFoldDB" id="A0AAD4J8E6"/>
<keyword evidence="2" id="KW-0472">Membrane</keyword>
<proteinExistence type="predicted"/>
<feature type="compositionally biased region" description="Basic and acidic residues" evidence="1">
    <location>
        <begin position="254"/>
        <end position="264"/>
    </location>
</feature>
<feature type="transmembrane region" description="Helical" evidence="2">
    <location>
        <begin position="39"/>
        <end position="63"/>
    </location>
</feature>
<dbReference type="Proteomes" id="UP001190926">
    <property type="component" value="Unassembled WGS sequence"/>
</dbReference>
<organism evidence="3 4">
    <name type="scientific">Perilla frutescens var. hirtella</name>
    <name type="common">Perilla citriodora</name>
    <name type="synonym">Perilla setoyensis</name>
    <dbReference type="NCBI Taxonomy" id="608512"/>
    <lineage>
        <taxon>Eukaryota</taxon>
        <taxon>Viridiplantae</taxon>
        <taxon>Streptophyta</taxon>
        <taxon>Embryophyta</taxon>
        <taxon>Tracheophyta</taxon>
        <taxon>Spermatophyta</taxon>
        <taxon>Magnoliopsida</taxon>
        <taxon>eudicotyledons</taxon>
        <taxon>Gunneridae</taxon>
        <taxon>Pentapetalae</taxon>
        <taxon>asterids</taxon>
        <taxon>lamiids</taxon>
        <taxon>Lamiales</taxon>
        <taxon>Lamiaceae</taxon>
        <taxon>Nepetoideae</taxon>
        <taxon>Elsholtzieae</taxon>
        <taxon>Perilla</taxon>
    </lineage>
</organism>
<feature type="compositionally biased region" description="Basic and acidic residues" evidence="1">
    <location>
        <begin position="621"/>
        <end position="631"/>
    </location>
</feature>
<name>A0AAD4J8E6_PERFH</name>
<feature type="compositionally biased region" description="Acidic residues" evidence="1">
    <location>
        <begin position="150"/>
        <end position="159"/>
    </location>
</feature>
<feature type="region of interest" description="Disordered" evidence="1">
    <location>
        <begin position="140"/>
        <end position="181"/>
    </location>
</feature>
<feature type="compositionally biased region" description="Basic and acidic residues" evidence="1">
    <location>
        <begin position="160"/>
        <end position="179"/>
    </location>
</feature>
<feature type="compositionally biased region" description="Basic and acidic residues" evidence="1">
    <location>
        <begin position="203"/>
        <end position="224"/>
    </location>
</feature>
<evidence type="ECO:0000313" key="3">
    <source>
        <dbReference type="EMBL" id="KAH6828741.1"/>
    </source>
</evidence>
<dbReference type="EMBL" id="SDAM02000121">
    <property type="protein sequence ID" value="KAH6828741.1"/>
    <property type="molecule type" value="Genomic_DNA"/>
</dbReference>
<feature type="compositionally biased region" description="Low complexity" evidence="1">
    <location>
        <begin position="281"/>
        <end position="292"/>
    </location>
</feature>
<feature type="compositionally biased region" description="Polar residues" evidence="1">
    <location>
        <begin position="585"/>
        <end position="594"/>
    </location>
</feature>
<gene>
    <name evidence="3" type="ORF">C2S53_018618</name>
</gene>
<evidence type="ECO:0000256" key="1">
    <source>
        <dbReference type="SAM" id="MobiDB-lite"/>
    </source>
</evidence>
<feature type="region of interest" description="Disordered" evidence="1">
    <location>
        <begin position="383"/>
        <end position="640"/>
    </location>
</feature>
<keyword evidence="4" id="KW-1185">Reference proteome</keyword>